<sequence length="84" mass="9843">MVSRDEAYQNAMKYSDAQNARDESDRATIEAIMNTISTNMELYEAFESDKRNKNNQSFKKWLLDMVFNATYKPETRENPPKVNP</sequence>
<dbReference type="EMBL" id="JABAGO010000037">
    <property type="protein sequence ID" value="NME99982.1"/>
    <property type="molecule type" value="Genomic_DNA"/>
</dbReference>
<feature type="region of interest" description="Disordered" evidence="1">
    <location>
        <begin position="1"/>
        <end position="25"/>
    </location>
</feature>
<protein>
    <submittedName>
        <fullName evidence="2">Restriction endonuclease</fullName>
    </submittedName>
</protein>
<reference evidence="2 3" key="1">
    <citation type="submission" date="2020-04" db="EMBL/GenBank/DDBJ databases">
        <authorList>
            <person name="Hitch T.C.A."/>
            <person name="Wylensek D."/>
            <person name="Clavel T."/>
        </authorList>
    </citation>
    <scope>NUCLEOTIDE SEQUENCE [LARGE SCALE GENOMIC DNA]</scope>
    <source>
        <strain evidence="2 3">WB01_D5_05</strain>
    </source>
</reference>
<comment type="caution">
    <text evidence="2">The sequence shown here is derived from an EMBL/GenBank/DDBJ whole genome shotgun (WGS) entry which is preliminary data.</text>
</comment>
<evidence type="ECO:0000313" key="3">
    <source>
        <dbReference type="Proteomes" id="UP000561326"/>
    </source>
</evidence>
<organism evidence="2 3">
    <name type="scientific">Aneurinibacillus aneurinilyticus</name>
    <name type="common">Bacillus aneurinolyticus</name>
    <dbReference type="NCBI Taxonomy" id="1391"/>
    <lineage>
        <taxon>Bacteria</taxon>
        <taxon>Bacillati</taxon>
        <taxon>Bacillota</taxon>
        <taxon>Bacilli</taxon>
        <taxon>Bacillales</taxon>
        <taxon>Paenibacillaceae</taxon>
        <taxon>Aneurinibacillus group</taxon>
        <taxon>Aneurinibacillus</taxon>
    </lineage>
</organism>
<dbReference type="Proteomes" id="UP000561326">
    <property type="component" value="Unassembled WGS sequence"/>
</dbReference>
<evidence type="ECO:0000313" key="2">
    <source>
        <dbReference type="EMBL" id="NME99982.1"/>
    </source>
</evidence>
<keyword evidence="2" id="KW-0255">Endonuclease</keyword>
<dbReference type="GO" id="GO:0004519">
    <property type="term" value="F:endonuclease activity"/>
    <property type="evidence" value="ECO:0007669"/>
    <property type="project" value="UniProtKB-KW"/>
</dbReference>
<dbReference type="AlphaFoldDB" id="A0A848D1V1"/>
<accession>A0A848D1V1</accession>
<keyword evidence="2" id="KW-0378">Hydrolase</keyword>
<evidence type="ECO:0000256" key="1">
    <source>
        <dbReference type="SAM" id="MobiDB-lite"/>
    </source>
</evidence>
<proteinExistence type="predicted"/>
<keyword evidence="2" id="KW-0540">Nuclease</keyword>
<name>A0A848D1V1_ANEAE</name>
<gene>
    <name evidence="2" type="ORF">HF838_17245</name>
</gene>